<organism evidence="2 3">
    <name type="scientific">Marchantia polymorpha</name>
    <name type="common">Common liverwort</name>
    <name type="synonym">Marchantia aquatica</name>
    <dbReference type="NCBI Taxonomy" id="3197"/>
    <lineage>
        <taxon>Eukaryota</taxon>
        <taxon>Viridiplantae</taxon>
        <taxon>Streptophyta</taxon>
        <taxon>Embryophyta</taxon>
        <taxon>Marchantiophyta</taxon>
        <taxon>Marchantiopsida</taxon>
        <taxon>Marchantiidae</taxon>
        <taxon>Marchantiales</taxon>
        <taxon>Marchantiaceae</taxon>
        <taxon>Marchantia</taxon>
    </lineage>
</organism>
<gene>
    <name evidence="2" type="ORF">MARPO_0012s0206</name>
</gene>
<dbReference type="Gramene" id="Mp8g04170.1">
    <property type="protein sequence ID" value="Mp8g04170.1.cds1"/>
    <property type="gene ID" value="Mp8g04170"/>
</dbReference>
<evidence type="ECO:0000313" key="2">
    <source>
        <dbReference type="EMBL" id="PTQ46287.1"/>
    </source>
</evidence>
<reference evidence="3" key="1">
    <citation type="journal article" date="2017" name="Cell">
        <title>Insights into land plant evolution garnered from the Marchantia polymorpha genome.</title>
        <authorList>
            <person name="Bowman J.L."/>
            <person name="Kohchi T."/>
            <person name="Yamato K.T."/>
            <person name="Jenkins J."/>
            <person name="Shu S."/>
            <person name="Ishizaki K."/>
            <person name="Yamaoka S."/>
            <person name="Nishihama R."/>
            <person name="Nakamura Y."/>
            <person name="Berger F."/>
            <person name="Adam C."/>
            <person name="Aki S.S."/>
            <person name="Althoff F."/>
            <person name="Araki T."/>
            <person name="Arteaga-Vazquez M.A."/>
            <person name="Balasubrmanian S."/>
            <person name="Barry K."/>
            <person name="Bauer D."/>
            <person name="Boehm C.R."/>
            <person name="Briginshaw L."/>
            <person name="Caballero-Perez J."/>
            <person name="Catarino B."/>
            <person name="Chen F."/>
            <person name="Chiyoda S."/>
            <person name="Chovatia M."/>
            <person name="Davies K.M."/>
            <person name="Delmans M."/>
            <person name="Demura T."/>
            <person name="Dierschke T."/>
            <person name="Dolan L."/>
            <person name="Dorantes-Acosta A.E."/>
            <person name="Eklund D.M."/>
            <person name="Florent S.N."/>
            <person name="Flores-Sandoval E."/>
            <person name="Fujiyama A."/>
            <person name="Fukuzawa H."/>
            <person name="Galik B."/>
            <person name="Grimanelli D."/>
            <person name="Grimwood J."/>
            <person name="Grossniklaus U."/>
            <person name="Hamada T."/>
            <person name="Haseloff J."/>
            <person name="Hetherington A.J."/>
            <person name="Higo A."/>
            <person name="Hirakawa Y."/>
            <person name="Hundley H.N."/>
            <person name="Ikeda Y."/>
            <person name="Inoue K."/>
            <person name="Inoue S.I."/>
            <person name="Ishida S."/>
            <person name="Jia Q."/>
            <person name="Kakita M."/>
            <person name="Kanazawa T."/>
            <person name="Kawai Y."/>
            <person name="Kawashima T."/>
            <person name="Kennedy M."/>
            <person name="Kinose K."/>
            <person name="Kinoshita T."/>
            <person name="Kohara Y."/>
            <person name="Koide E."/>
            <person name="Komatsu K."/>
            <person name="Kopischke S."/>
            <person name="Kubo M."/>
            <person name="Kyozuka J."/>
            <person name="Lagercrantz U."/>
            <person name="Lin S.S."/>
            <person name="Lindquist E."/>
            <person name="Lipzen A.M."/>
            <person name="Lu C.W."/>
            <person name="De Luna E."/>
            <person name="Martienssen R.A."/>
            <person name="Minamino N."/>
            <person name="Mizutani M."/>
            <person name="Mizutani M."/>
            <person name="Mochizuki N."/>
            <person name="Monte I."/>
            <person name="Mosher R."/>
            <person name="Nagasaki H."/>
            <person name="Nakagami H."/>
            <person name="Naramoto S."/>
            <person name="Nishitani K."/>
            <person name="Ohtani M."/>
            <person name="Okamoto T."/>
            <person name="Okumura M."/>
            <person name="Phillips J."/>
            <person name="Pollak B."/>
            <person name="Reinders A."/>
            <person name="Rovekamp M."/>
            <person name="Sano R."/>
            <person name="Sawa S."/>
            <person name="Schmid M.W."/>
            <person name="Shirakawa M."/>
            <person name="Solano R."/>
            <person name="Spunde A."/>
            <person name="Suetsugu N."/>
            <person name="Sugano S."/>
            <person name="Sugiyama A."/>
            <person name="Sun R."/>
            <person name="Suzuki Y."/>
            <person name="Takenaka M."/>
            <person name="Takezawa D."/>
            <person name="Tomogane H."/>
            <person name="Tsuzuki M."/>
            <person name="Ueda T."/>
            <person name="Umeda M."/>
            <person name="Ward J.M."/>
            <person name="Watanabe Y."/>
            <person name="Yazaki K."/>
            <person name="Yokoyama R."/>
            <person name="Yoshitake Y."/>
            <person name="Yotsui I."/>
            <person name="Zachgo S."/>
            <person name="Schmutz J."/>
        </authorList>
    </citation>
    <scope>NUCLEOTIDE SEQUENCE [LARGE SCALE GENOMIC DNA]</scope>
    <source>
        <strain evidence="3">Tak-1</strain>
    </source>
</reference>
<protein>
    <submittedName>
        <fullName evidence="2">Uncharacterized protein</fullName>
    </submittedName>
</protein>
<evidence type="ECO:0000256" key="1">
    <source>
        <dbReference type="SAM" id="MobiDB-lite"/>
    </source>
</evidence>
<dbReference type="AlphaFoldDB" id="A0A2R6XJI0"/>
<sequence length="84" mass="9420">MIVQTPVFYSRIHSSIVVSEPVWATSDFDDAALLNCCSAWGASWPTLVGDIFSSPLESEHRSQLTPDHHRPSSGRRMEPHLWKG</sequence>
<feature type="region of interest" description="Disordered" evidence="1">
    <location>
        <begin position="59"/>
        <end position="84"/>
    </location>
</feature>
<dbReference type="Proteomes" id="UP000244005">
    <property type="component" value="Unassembled WGS sequence"/>
</dbReference>
<dbReference type="EMBL" id="KZ772684">
    <property type="protein sequence ID" value="PTQ46287.1"/>
    <property type="molecule type" value="Genomic_DNA"/>
</dbReference>
<keyword evidence="3" id="KW-1185">Reference proteome</keyword>
<evidence type="ECO:0000313" key="3">
    <source>
        <dbReference type="Proteomes" id="UP000244005"/>
    </source>
</evidence>
<accession>A0A2R6XJI0</accession>
<proteinExistence type="predicted"/>
<name>A0A2R6XJI0_MARPO</name>